<keyword evidence="2" id="KW-0472">Membrane</keyword>
<reference evidence="3" key="1">
    <citation type="journal article" date="2015" name="Genome Announc.">
        <title>Draft Genome Sequence of Bacteroidales Strain TBC1, a Novel Isolate from a Methanogenic Wastewater Treatment System.</title>
        <authorList>
            <person name="Tourlousse D.M."/>
            <person name="Matsuura N."/>
            <person name="Sun L."/>
            <person name="Toyonaga M."/>
            <person name="Kuroda K."/>
            <person name="Ohashi A."/>
            <person name="Cruz R."/>
            <person name="Yamaguchi T."/>
            <person name="Sekiguchi Y."/>
        </authorList>
    </citation>
    <scope>NUCLEOTIDE SEQUENCE [LARGE SCALE GENOMIC DNA]</scope>
    <source>
        <strain evidence="3">TBC1</strain>
    </source>
</reference>
<feature type="transmembrane region" description="Helical" evidence="2">
    <location>
        <begin position="58"/>
        <end position="80"/>
    </location>
</feature>
<name>A0A0S7C750_9BACT</name>
<dbReference type="STRING" id="1678841.TBC1_12917"/>
<sequence length="437" mass="48378">MSVIKQLLHYLNLESEVEDFDKIHQTIEKDIIFKGTNLWILIFAIIVASVGLNMNSTAVIIGAMLISPLMGPINGIGYSVATYNFPLFRTALKNFGFAVAAGLTASTGYFALSPVSTAHSELLARTSPTIYDVLIALFGGLSGIVAISSKQKGNVIPGVAIATALMPPLCTAGYGLATAQFQFFFGAFYLFTINTVFIAIAAMVVSQLLKFPIITLAGEAHKKKVNQWISVVIVITILPSIYFGYGLVQKERFNENVARFTKNVSVFEGSYLLRYESNPGTREIMMVYGGNTLTEDHKLMLEEKARDFSLGNATLNIRQGFSLNESSNSEVDNLKLEISRLNMQLAESERKADSLEKKPLVGEALLAELNAIFPDVVSCSYAETYLYTMPAREQKRVGQVVLTFKNDNPEQEDRQRIITWLKRRLNTEAVKVLFETE</sequence>
<dbReference type="Proteomes" id="UP000053091">
    <property type="component" value="Unassembled WGS sequence"/>
</dbReference>
<dbReference type="OrthoDB" id="9790659at2"/>
<feature type="transmembrane region" description="Helical" evidence="2">
    <location>
        <begin position="155"/>
        <end position="177"/>
    </location>
</feature>
<protein>
    <submittedName>
        <fullName evidence="3">Uncharacterized membrane protein</fullName>
    </submittedName>
</protein>
<feature type="transmembrane region" description="Helical" evidence="2">
    <location>
        <begin position="92"/>
        <end position="110"/>
    </location>
</feature>
<organism evidence="3">
    <name type="scientific">Lentimicrobium saccharophilum</name>
    <dbReference type="NCBI Taxonomy" id="1678841"/>
    <lineage>
        <taxon>Bacteria</taxon>
        <taxon>Pseudomonadati</taxon>
        <taxon>Bacteroidota</taxon>
        <taxon>Bacteroidia</taxon>
        <taxon>Bacteroidales</taxon>
        <taxon>Lentimicrobiaceae</taxon>
        <taxon>Lentimicrobium</taxon>
    </lineage>
</organism>
<dbReference type="AlphaFoldDB" id="A0A0S7C750"/>
<proteinExistence type="predicted"/>
<keyword evidence="2" id="KW-1133">Transmembrane helix</keyword>
<feature type="transmembrane region" description="Helical" evidence="2">
    <location>
        <begin position="130"/>
        <end position="148"/>
    </location>
</feature>
<dbReference type="PATRIC" id="fig|1678841.3.peg.3683"/>
<keyword evidence="2" id="KW-0812">Transmembrane</keyword>
<evidence type="ECO:0000313" key="4">
    <source>
        <dbReference type="Proteomes" id="UP000053091"/>
    </source>
</evidence>
<evidence type="ECO:0000256" key="1">
    <source>
        <dbReference type="SAM" id="Coils"/>
    </source>
</evidence>
<dbReference type="PANTHER" id="PTHR20992">
    <property type="entry name" value="AT15442P-RELATED"/>
    <property type="match status" value="1"/>
</dbReference>
<feature type="coiled-coil region" evidence="1">
    <location>
        <begin position="324"/>
        <end position="358"/>
    </location>
</feature>
<evidence type="ECO:0000313" key="3">
    <source>
        <dbReference type="EMBL" id="GAP45097.1"/>
    </source>
</evidence>
<evidence type="ECO:0000256" key="2">
    <source>
        <dbReference type="SAM" id="Phobius"/>
    </source>
</evidence>
<gene>
    <name evidence="3" type="ORF">TBC1_12917</name>
</gene>
<keyword evidence="1" id="KW-0175">Coiled coil</keyword>
<dbReference type="PANTHER" id="PTHR20992:SF9">
    <property type="entry name" value="AT15442P-RELATED"/>
    <property type="match status" value="1"/>
</dbReference>
<feature type="transmembrane region" description="Helical" evidence="2">
    <location>
        <begin position="183"/>
        <end position="205"/>
    </location>
</feature>
<dbReference type="EMBL" id="DF968183">
    <property type="protein sequence ID" value="GAP45097.1"/>
    <property type="molecule type" value="Genomic_DNA"/>
</dbReference>
<dbReference type="InterPro" id="IPR005240">
    <property type="entry name" value="DUF389"/>
</dbReference>
<feature type="transmembrane region" description="Helical" evidence="2">
    <location>
        <begin position="225"/>
        <end position="245"/>
    </location>
</feature>
<accession>A0A0S7C750</accession>
<dbReference type="Pfam" id="PF04087">
    <property type="entry name" value="DUF389"/>
    <property type="match status" value="1"/>
</dbReference>
<feature type="transmembrane region" description="Helical" evidence="2">
    <location>
        <begin position="31"/>
        <end position="52"/>
    </location>
</feature>
<dbReference type="RefSeq" id="WP_062045199.1">
    <property type="nucleotide sequence ID" value="NZ_DF968183.1"/>
</dbReference>
<keyword evidence="4" id="KW-1185">Reference proteome</keyword>